<dbReference type="GO" id="GO:0000776">
    <property type="term" value="C:kinetochore"/>
    <property type="evidence" value="ECO:0007669"/>
    <property type="project" value="UniProtKB-KW"/>
</dbReference>
<evidence type="ECO:0000313" key="4">
    <source>
        <dbReference type="Proteomes" id="UP000685013"/>
    </source>
</evidence>
<dbReference type="InterPro" id="IPR044951">
    <property type="entry name" value="SPC24-like"/>
</dbReference>
<keyword evidence="1" id="KW-0498">Mitosis</keyword>
<dbReference type="GO" id="GO:0051301">
    <property type="term" value="P:cell division"/>
    <property type="evidence" value="ECO:0007669"/>
    <property type="project" value="UniProtKB-UniRule"/>
</dbReference>
<organism evidence="3 4">
    <name type="scientific">Cucurbita argyrosperma subsp. sororia</name>
    <dbReference type="NCBI Taxonomy" id="37648"/>
    <lineage>
        <taxon>Eukaryota</taxon>
        <taxon>Viridiplantae</taxon>
        <taxon>Streptophyta</taxon>
        <taxon>Embryophyta</taxon>
        <taxon>Tracheophyta</taxon>
        <taxon>Spermatophyta</taxon>
        <taxon>Magnoliopsida</taxon>
        <taxon>eudicotyledons</taxon>
        <taxon>Gunneridae</taxon>
        <taxon>Pentapetalae</taxon>
        <taxon>rosids</taxon>
        <taxon>fabids</taxon>
        <taxon>Cucurbitales</taxon>
        <taxon>Cucurbitaceae</taxon>
        <taxon>Cucurbiteae</taxon>
        <taxon>Cucurbita</taxon>
    </lineage>
</organism>
<sequence length="103" mass="12085">MMHLLFVNTIITSEINDLDRQRISVQERKQAMKKLEQQELRTQRKLSMYASVTDIIPNMDDQSKISGHIVDRNKRVVQEFEFDPTNISSFDICNGIWNMINSP</sequence>
<keyword evidence="2" id="KW-0175">Coiled coil</keyword>
<keyword evidence="1" id="KW-0539">Nucleus</keyword>
<comment type="caution">
    <text evidence="3">The sequence shown here is derived from an EMBL/GenBank/DDBJ whole genome shotgun (WGS) entry which is preliminary data.</text>
</comment>
<keyword evidence="1" id="KW-0137">Centromere</keyword>
<dbReference type="EMBL" id="JAGKQH010000003">
    <property type="protein sequence ID" value="KAG6603567.1"/>
    <property type="molecule type" value="Genomic_DNA"/>
</dbReference>
<dbReference type="InterPro" id="IPR013252">
    <property type="entry name" value="Ndc80_Spc24"/>
</dbReference>
<gene>
    <name evidence="3" type="primary">SPC24</name>
    <name evidence="3" type="ORF">SDJN03_04176</name>
</gene>
<evidence type="ECO:0000256" key="1">
    <source>
        <dbReference type="RuleBase" id="RU368011"/>
    </source>
</evidence>
<comment type="function">
    <text evidence="1">Acts as a component of the essential kinetochore-associated NDC80 complex, which is required for chromosome segregation and spindle checkpoint activity.</text>
</comment>
<dbReference type="PANTHER" id="PTHR35730">
    <property type="entry name" value="KINETOCHORE PROTEIN SPC24 HOMOLOG-RELATED"/>
    <property type="match status" value="1"/>
</dbReference>
<keyword evidence="1" id="KW-0995">Kinetochore</keyword>
<comment type="subcellular location">
    <subcellularLocation>
        <location evidence="1">Nucleus</location>
    </subcellularLocation>
    <subcellularLocation>
        <location evidence="1">Chromosome</location>
        <location evidence="1">Centromere</location>
        <location evidence="1">Kinetochore</location>
    </subcellularLocation>
</comment>
<comment type="similarity">
    <text evidence="1">Belongs to the SPC24 family.</text>
</comment>
<accession>A0AAV6NVZ8</accession>
<comment type="subunit">
    <text evidence="1">Component of the NDC80 complex.</text>
</comment>
<keyword evidence="4" id="KW-1185">Reference proteome</keyword>
<evidence type="ECO:0000313" key="3">
    <source>
        <dbReference type="EMBL" id="KAG6603567.1"/>
    </source>
</evidence>
<keyword evidence="1" id="KW-0132">Cell division</keyword>
<keyword evidence="1" id="KW-0158">Chromosome</keyword>
<keyword evidence="1" id="KW-0131">Cell cycle</keyword>
<reference evidence="3 4" key="1">
    <citation type="journal article" date="2021" name="Hortic Res">
        <title>The domestication of Cucurbita argyrosperma as revealed by the genome of its wild relative.</title>
        <authorList>
            <person name="Barrera-Redondo J."/>
            <person name="Sanchez-de la Vega G."/>
            <person name="Aguirre-Liguori J.A."/>
            <person name="Castellanos-Morales G."/>
            <person name="Gutierrez-Guerrero Y.T."/>
            <person name="Aguirre-Dugua X."/>
            <person name="Aguirre-Planter E."/>
            <person name="Tenaillon M.I."/>
            <person name="Lira-Saade R."/>
            <person name="Eguiarte L.E."/>
        </authorList>
    </citation>
    <scope>NUCLEOTIDE SEQUENCE [LARGE SCALE GENOMIC DNA]</scope>
    <source>
        <strain evidence="3">JBR-2021</strain>
    </source>
</reference>
<dbReference type="Proteomes" id="UP000685013">
    <property type="component" value="Chromosome 3"/>
</dbReference>
<name>A0AAV6NVZ8_9ROSI</name>
<feature type="non-terminal residue" evidence="3">
    <location>
        <position position="1"/>
    </location>
</feature>
<dbReference type="Pfam" id="PF08286">
    <property type="entry name" value="Spc24"/>
    <property type="match status" value="1"/>
</dbReference>
<dbReference type="GO" id="GO:0005634">
    <property type="term" value="C:nucleus"/>
    <property type="evidence" value="ECO:0007669"/>
    <property type="project" value="UniProtKB-SubCell"/>
</dbReference>
<feature type="coiled-coil region" evidence="2">
    <location>
        <begin position="18"/>
        <end position="45"/>
    </location>
</feature>
<proteinExistence type="inferred from homology"/>
<dbReference type="AlphaFoldDB" id="A0AAV6NVZ8"/>
<protein>
    <recommendedName>
        <fullName evidence="1">Kinetochore protein Spc24</fullName>
    </recommendedName>
</protein>
<evidence type="ECO:0000256" key="2">
    <source>
        <dbReference type="SAM" id="Coils"/>
    </source>
</evidence>
<dbReference type="PANTHER" id="PTHR35730:SF2">
    <property type="entry name" value="KINETOCHORE PROTEIN SPC24 HOMOLOG-RELATED"/>
    <property type="match status" value="1"/>
</dbReference>
<dbReference type="GO" id="GO:0051983">
    <property type="term" value="P:regulation of chromosome segregation"/>
    <property type="evidence" value="ECO:0007669"/>
    <property type="project" value="InterPro"/>
</dbReference>